<accession>A0A841BYW8</accession>
<gene>
    <name evidence="1" type="ORF">F4553_007771</name>
</gene>
<proteinExistence type="predicted"/>
<protein>
    <submittedName>
        <fullName evidence="1">CRISPR system Cascade subunit CasA</fullName>
    </submittedName>
</protein>
<dbReference type="NCBIfam" id="TIGR02547">
    <property type="entry name" value="casA_cse1"/>
    <property type="match status" value="1"/>
</dbReference>
<reference evidence="1 2" key="1">
    <citation type="submission" date="2020-08" db="EMBL/GenBank/DDBJ databases">
        <title>Sequencing the genomes of 1000 actinobacteria strains.</title>
        <authorList>
            <person name="Klenk H.-P."/>
        </authorList>
    </citation>
    <scope>NUCLEOTIDE SEQUENCE [LARGE SCALE GENOMIC DNA]</scope>
    <source>
        <strain evidence="1 2">DSM 45362</strain>
    </source>
</reference>
<comment type="caution">
    <text evidence="1">The sequence shown here is derived from an EMBL/GenBank/DDBJ whole genome shotgun (WGS) entry which is preliminary data.</text>
</comment>
<dbReference type="Proteomes" id="UP000587527">
    <property type="component" value="Unassembled WGS sequence"/>
</dbReference>
<sequence>MDEPWIPVLDLSGRLREVSLRGLFADAGELRMLACELPTQSFAILRLALAILHRATDGPPGETAWRELWKQPGLPLSDVEDYLAAFRDRFDLLHPERPFYQVADLQTAKGEVFGLERLIADVPNGFPFLTTRAGTGMDRISAAEAARWLLHCQAFDPSGIKSGAVGDARVKGGRGYPIGVGSAGSLGGVYLEGATLRETLLLNLVPTGPGLLASDARDLPVWEREPHGPSEEPATARGPFGVLSLYTWQSRRIRLNGDRHGITGAMVANGDKIEWQDRQLMEPLSVFGRSGPREREAKRVPIYLPRPHDHTRALWRGLETLLPPPASGGSEPPQRLSPLVMQWLARLRVHRVLGDDFTVTSRAVSITYGVQQATTSEVFGDSLTMNVQVVSGEAELRTTVVDSAGDAEEAVKVLRSLAADLVRAAAGQGTDNGAADRAAAAAYAELDRHFRRWLARLGTGSDALAERRAWQRTVLKVVVRLGRDMIAAAGPAAAVGRVERDNGKDVHYCSAQAEAWFRRKIYKALELAFDTSAKEEVPA</sequence>
<dbReference type="EMBL" id="JACHMN010000003">
    <property type="protein sequence ID" value="MBB5874337.1"/>
    <property type="molecule type" value="Genomic_DNA"/>
</dbReference>
<dbReference type="InterPro" id="IPR013381">
    <property type="entry name" value="CRISPR-assoc_prot_Cse1"/>
</dbReference>
<evidence type="ECO:0000313" key="2">
    <source>
        <dbReference type="Proteomes" id="UP000587527"/>
    </source>
</evidence>
<evidence type="ECO:0000313" key="1">
    <source>
        <dbReference type="EMBL" id="MBB5874337.1"/>
    </source>
</evidence>
<organism evidence="1 2">
    <name type="scientific">Allocatelliglobosispora scoriae</name>
    <dbReference type="NCBI Taxonomy" id="643052"/>
    <lineage>
        <taxon>Bacteria</taxon>
        <taxon>Bacillati</taxon>
        <taxon>Actinomycetota</taxon>
        <taxon>Actinomycetes</taxon>
        <taxon>Micromonosporales</taxon>
        <taxon>Micromonosporaceae</taxon>
        <taxon>Allocatelliglobosispora</taxon>
    </lineage>
</organism>
<dbReference type="Pfam" id="PF09481">
    <property type="entry name" value="CRISPR_Cse1"/>
    <property type="match status" value="1"/>
</dbReference>
<dbReference type="Gene3D" id="1.10.132.100">
    <property type="match status" value="1"/>
</dbReference>
<keyword evidence="2" id="KW-1185">Reference proteome</keyword>
<name>A0A841BYW8_9ACTN</name>
<dbReference type="CDD" id="cd09729">
    <property type="entry name" value="Cse1_I-E"/>
    <property type="match status" value="1"/>
</dbReference>
<dbReference type="RefSeq" id="WP_184846387.1">
    <property type="nucleotide sequence ID" value="NZ_JACHMN010000003.1"/>
</dbReference>
<dbReference type="AlphaFoldDB" id="A0A841BYW8"/>